<dbReference type="Proteomes" id="UP000477911">
    <property type="component" value="Unassembled WGS sequence"/>
</dbReference>
<dbReference type="RefSeq" id="WP_160894592.1">
    <property type="nucleotide sequence ID" value="NZ_WUMU01000012.1"/>
</dbReference>
<dbReference type="Gene3D" id="3.40.50.720">
    <property type="entry name" value="NAD(P)-binding Rossmann-like Domain"/>
    <property type="match status" value="1"/>
</dbReference>
<dbReference type="GO" id="GO:0016491">
    <property type="term" value="F:oxidoreductase activity"/>
    <property type="evidence" value="ECO:0007669"/>
    <property type="project" value="UniProtKB-KW"/>
</dbReference>
<dbReference type="GO" id="GO:0016020">
    <property type="term" value="C:membrane"/>
    <property type="evidence" value="ECO:0007669"/>
    <property type="project" value="TreeGrafter"/>
</dbReference>
<evidence type="ECO:0000313" key="3">
    <source>
        <dbReference type="EMBL" id="MXN18466.1"/>
    </source>
</evidence>
<dbReference type="PANTHER" id="PTHR44196:SF1">
    <property type="entry name" value="DEHYDROGENASE_REDUCTASE SDR FAMILY MEMBER 7B"/>
    <property type="match status" value="1"/>
</dbReference>
<dbReference type="CDD" id="cd05233">
    <property type="entry name" value="SDR_c"/>
    <property type="match status" value="1"/>
</dbReference>
<dbReference type="PRINTS" id="PR00081">
    <property type="entry name" value="GDHRDH"/>
</dbReference>
<keyword evidence="2" id="KW-0560">Oxidoreductase</keyword>
<dbReference type="EMBL" id="WUMU01000012">
    <property type="protein sequence ID" value="MXN18466.1"/>
    <property type="molecule type" value="Genomic_DNA"/>
</dbReference>
<name>A0A6L7G4X7_9RHOB</name>
<comment type="similarity">
    <text evidence="1">Belongs to the short-chain dehydrogenases/reductases (SDR) family.</text>
</comment>
<dbReference type="Pfam" id="PF00106">
    <property type="entry name" value="adh_short"/>
    <property type="match status" value="1"/>
</dbReference>
<dbReference type="InterPro" id="IPR002347">
    <property type="entry name" value="SDR_fam"/>
</dbReference>
<keyword evidence="4" id="KW-1185">Reference proteome</keyword>
<comment type="caution">
    <text evidence="3">The sequence shown here is derived from an EMBL/GenBank/DDBJ whole genome shotgun (WGS) entry which is preliminary data.</text>
</comment>
<protein>
    <submittedName>
        <fullName evidence="3">SDR family NAD(P)-dependent oxidoreductase</fullName>
    </submittedName>
</protein>
<dbReference type="AlphaFoldDB" id="A0A6L7G4X7"/>
<organism evidence="3 4">
    <name type="scientific">Pseudooceanicola albus</name>
    <dbReference type="NCBI Taxonomy" id="2692189"/>
    <lineage>
        <taxon>Bacteria</taxon>
        <taxon>Pseudomonadati</taxon>
        <taxon>Pseudomonadota</taxon>
        <taxon>Alphaproteobacteria</taxon>
        <taxon>Rhodobacterales</taxon>
        <taxon>Paracoccaceae</taxon>
        <taxon>Pseudooceanicola</taxon>
    </lineage>
</organism>
<sequence>MSKIIVITGASSGIGAATARRAVAAGHKVVLGARSQAKLAALVAELGADKAQAVACDVTDLASQQGLFDAALAAHGRIDAVFANAGIGATAMGTENGDPENFRQMIDVNIYGLTLTAKLALPVLRQSRGVLLLTGSLAGQEVLPGSVYGATKWFVRGYGENLRAELKGTGARVTVINPGMVDTPFFDTPKPEGLRPDDIARAVLYVLDQPASVAIPVMNVYPTPPLA</sequence>
<evidence type="ECO:0000256" key="2">
    <source>
        <dbReference type="ARBA" id="ARBA00023002"/>
    </source>
</evidence>
<dbReference type="InterPro" id="IPR036291">
    <property type="entry name" value="NAD(P)-bd_dom_sf"/>
</dbReference>
<evidence type="ECO:0000313" key="4">
    <source>
        <dbReference type="Proteomes" id="UP000477911"/>
    </source>
</evidence>
<accession>A0A6L7G4X7</accession>
<proteinExistence type="inferred from homology"/>
<dbReference type="PANTHER" id="PTHR44196">
    <property type="entry name" value="DEHYDROGENASE/REDUCTASE SDR FAMILY MEMBER 7B"/>
    <property type="match status" value="1"/>
</dbReference>
<dbReference type="SUPFAM" id="SSF51735">
    <property type="entry name" value="NAD(P)-binding Rossmann-fold domains"/>
    <property type="match status" value="1"/>
</dbReference>
<evidence type="ECO:0000256" key="1">
    <source>
        <dbReference type="ARBA" id="ARBA00006484"/>
    </source>
</evidence>
<gene>
    <name evidence="3" type="ORF">GR170_11520</name>
</gene>
<reference evidence="3 4" key="1">
    <citation type="submission" date="2019-12" db="EMBL/GenBank/DDBJ databases">
        <authorList>
            <person name="Li M."/>
        </authorList>
    </citation>
    <scope>NUCLEOTIDE SEQUENCE [LARGE SCALE GENOMIC DNA]</scope>
    <source>
        <strain evidence="3 4">GBMRC 2024</strain>
    </source>
</reference>